<dbReference type="EMBL" id="RCHU02000011">
    <property type="protein sequence ID" value="KAL3576269.1"/>
    <property type="molecule type" value="Genomic_DNA"/>
</dbReference>
<dbReference type="Proteomes" id="UP000309997">
    <property type="component" value="Unassembled WGS sequence"/>
</dbReference>
<protein>
    <submittedName>
        <fullName evidence="1">Uncharacterized protein</fullName>
    </submittedName>
</protein>
<name>A0ACC4BCJ5_POPAL</name>
<evidence type="ECO:0000313" key="2">
    <source>
        <dbReference type="Proteomes" id="UP000309997"/>
    </source>
</evidence>
<proteinExistence type="predicted"/>
<organism evidence="1 2">
    <name type="scientific">Populus alba</name>
    <name type="common">White poplar</name>
    <dbReference type="NCBI Taxonomy" id="43335"/>
    <lineage>
        <taxon>Eukaryota</taxon>
        <taxon>Viridiplantae</taxon>
        <taxon>Streptophyta</taxon>
        <taxon>Embryophyta</taxon>
        <taxon>Tracheophyta</taxon>
        <taxon>Spermatophyta</taxon>
        <taxon>Magnoliopsida</taxon>
        <taxon>eudicotyledons</taxon>
        <taxon>Gunneridae</taxon>
        <taxon>Pentapetalae</taxon>
        <taxon>rosids</taxon>
        <taxon>fabids</taxon>
        <taxon>Malpighiales</taxon>
        <taxon>Salicaceae</taxon>
        <taxon>Saliceae</taxon>
        <taxon>Populus</taxon>
    </lineage>
</organism>
<reference evidence="1 2" key="1">
    <citation type="journal article" date="2024" name="Plant Biotechnol. J.">
        <title>Genome and CRISPR/Cas9 system of a widespread forest tree (Populus alba) in the world.</title>
        <authorList>
            <person name="Liu Y.J."/>
            <person name="Jiang P.F."/>
            <person name="Han X.M."/>
            <person name="Li X.Y."/>
            <person name="Wang H.M."/>
            <person name="Wang Y.J."/>
            <person name="Wang X.X."/>
            <person name="Zeng Q.Y."/>
        </authorList>
    </citation>
    <scope>NUCLEOTIDE SEQUENCE [LARGE SCALE GENOMIC DNA]</scope>
    <source>
        <strain evidence="2">cv. PAL-ZL1</strain>
    </source>
</reference>
<evidence type="ECO:0000313" key="1">
    <source>
        <dbReference type="EMBL" id="KAL3576269.1"/>
    </source>
</evidence>
<accession>A0ACC4BCJ5</accession>
<sequence>MNLVIEFGSYKGGGRLLQGAPGVSRGESDTVAGYENGDFTGPAILSDVTLTWNVTRQVMCVKPSFAGDVNFDGKAGIQFYTQVKTVAQQWRDLVSGDSSSRLLPSS</sequence>
<comment type="caution">
    <text evidence="1">The sequence shown here is derived from an EMBL/GenBank/DDBJ whole genome shotgun (WGS) entry which is preliminary data.</text>
</comment>
<gene>
    <name evidence="1" type="ORF">D5086_021552</name>
</gene>
<keyword evidence="2" id="KW-1185">Reference proteome</keyword>